<comment type="caution">
    <text evidence="1">The sequence shown here is derived from an EMBL/GenBank/DDBJ whole genome shotgun (WGS) entry which is preliminary data.</text>
</comment>
<accession>A0A210R262</accession>
<dbReference type="EMBL" id="NEDP02000751">
    <property type="protein sequence ID" value="OWF55173.1"/>
    <property type="molecule type" value="Genomic_DNA"/>
</dbReference>
<reference evidence="1 2" key="1">
    <citation type="journal article" date="2017" name="Nat. Ecol. Evol.">
        <title>Scallop genome provides insights into evolution of bilaterian karyotype and development.</title>
        <authorList>
            <person name="Wang S."/>
            <person name="Zhang J."/>
            <person name="Jiao W."/>
            <person name="Li J."/>
            <person name="Xun X."/>
            <person name="Sun Y."/>
            <person name="Guo X."/>
            <person name="Huan P."/>
            <person name="Dong B."/>
            <person name="Zhang L."/>
            <person name="Hu X."/>
            <person name="Sun X."/>
            <person name="Wang J."/>
            <person name="Zhao C."/>
            <person name="Wang Y."/>
            <person name="Wang D."/>
            <person name="Huang X."/>
            <person name="Wang R."/>
            <person name="Lv J."/>
            <person name="Li Y."/>
            <person name="Zhang Z."/>
            <person name="Liu B."/>
            <person name="Lu W."/>
            <person name="Hui Y."/>
            <person name="Liang J."/>
            <person name="Zhou Z."/>
            <person name="Hou R."/>
            <person name="Li X."/>
            <person name="Liu Y."/>
            <person name="Li H."/>
            <person name="Ning X."/>
            <person name="Lin Y."/>
            <person name="Zhao L."/>
            <person name="Xing Q."/>
            <person name="Dou J."/>
            <person name="Li Y."/>
            <person name="Mao J."/>
            <person name="Guo H."/>
            <person name="Dou H."/>
            <person name="Li T."/>
            <person name="Mu C."/>
            <person name="Jiang W."/>
            <person name="Fu Q."/>
            <person name="Fu X."/>
            <person name="Miao Y."/>
            <person name="Liu J."/>
            <person name="Yu Q."/>
            <person name="Li R."/>
            <person name="Liao H."/>
            <person name="Li X."/>
            <person name="Kong Y."/>
            <person name="Jiang Z."/>
            <person name="Chourrout D."/>
            <person name="Li R."/>
            <person name="Bao Z."/>
        </authorList>
    </citation>
    <scope>NUCLEOTIDE SEQUENCE [LARGE SCALE GENOMIC DNA]</scope>
    <source>
        <strain evidence="1 2">PY_sf001</strain>
    </source>
</reference>
<sequence>MKPRSIRCQTKFVTYYLTEYYCCDGWTETIDGNEVCTKRIPLLHNTVTSYDEVPSLAWRSVSSDEEVIDDRTLPNGVYTAGEFFDIVTTEVDATTIGCGAKRKIWMNDTLPDADGSFHNRTMCVTDADTNNPCKDSFTIAVHNGGSFRVYALETFNSSKYGLENDTVSYCFDLSISRDPCSATIPTSLPGPESHRPGNTDVIQSDAHLSDNWYSVEPYQIVTNSPDLDSPIRCGAKYQLWMNDSFPEVDGKHHLRKLCITDPATSDTCINSVHFTFIKNCDGVFRYFLTSSPKPDSAYCFDIPAIADDPAPDFTPSNVKIDVSLTWIQLGLTSSSLKPSLQFQCSSGHSGLLVRRLLLCGRSLHQYRIRCYCSGSH</sequence>
<evidence type="ECO:0000313" key="1">
    <source>
        <dbReference type="EMBL" id="OWF55173.1"/>
    </source>
</evidence>
<keyword evidence="2" id="KW-1185">Reference proteome</keyword>
<gene>
    <name evidence="1" type="ORF">KP79_PYT20272</name>
</gene>
<organism evidence="1 2">
    <name type="scientific">Mizuhopecten yessoensis</name>
    <name type="common">Japanese scallop</name>
    <name type="synonym">Patinopecten yessoensis</name>
    <dbReference type="NCBI Taxonomy" id="6573"/>
    <lineage>
        <taxon>Eukaryota</taxon>
        <taxon>Metazoa</taxon>
        <taxon>Spiralia</taxon>
        <taxon>Lophotrochozoa</taxon>
        <taxon>Mollusca</taxon>
        <taxon>Bivalvia</taxon>
        <taxon>Autobranchia</taxon>
        <taxon>Pteriomorphia</taxon>
        <taxon>Pectinida</taxon>
        <taxon>Pectinoidea</taxon>
        <taxon>Pectinidae</taxon>
        <taxon>Mizuhopecten</taxon>
    </lineage>
</organism>
<proteinExistence type="predicted"/>
<dbReference type="OrthoDB" id="10001041at2759"/>
<protein>
    <submittedName>
        <fullName evidence="1">Uncharacterized protein</fullName>
    </submittedName>
</protein>
<dbReference type="AlphaFoldDB" id="A0A210R262"/>
<evidence type="ECO:0000313" key="2">
    <source>
        <dbReference type="Proteomes" id="UP000242188"/>
    </source>
</evidence>
<name>A0A210R262_MIZYE</name>
<dbReference type="Proteomes" id="UP000242188">
    <property type="component" value="Unassembled WGS sequence"/>
</dbReference>